<evidence type="ECO:0000313" key="1">
    <source>
        <dbReference type="EnsemblPlants" id="OMERI07G11520.1"/>
    </source>
</evidence>
<dbReference type="AlphaFoldDB" id="A0A0E0EBC7"/>
<keyword evidence="2" id="KW-1185">Reference proteome</keyword>
<protein>
    <submittedName>
        <fullName evidence="1">Uncharacterized protein</fullName>
    </submittedName>
</protein>
<accession>A0A0E0EBC7</accession>
<dbReference type="Gramene" id="OMERI07G11520.1">
    <property type="protein sequence ID" value="OMERI07G11520.1"/>
    <property type="gene ID" value="OMERI07G11520"/>
</dbReference>
<name>A0A0E0EBC7_9ORYZ</name>
<sequence length="138" mass="15798">MEHLRTALWITNNGGLAHWTRTEELAEGSGGGKLTRASLQVAWRELDRPICVRFNAHSLRRARQGIQTAHTVLDCWEVLLRRGQLHLLGRTPPRPRYRSLASVRGQYLYAEGDGQVFPRQEQVPQESRPWNSTVGKVY</sequence>
<reference evidence="1" key="1">
    <citation type="submission" date="2015-04" db="UniProtKB">
        <authorList>
            <consortium name="EnsemblPlants"/>
        </authorList>
    </citation>
    <scope>IDENTIFICATION</scope>
</reference>
<organism evidence="1">
    <name type="scientific">Oryza meridionalis</name>
    <dbReference type="NCBI Taxonomy" id="40149"/>
    <lineage>
        <taxon>Eukaryota</taxon>
        <taxon>Viridiplantae</taxon>
        <taxon>Streptophyta</taxon>
        <taxon>Embryophyta</taxon>
        <taxon>Tracheophyta</taxon>
        <taxon>Spermatophyta</taxon>
        <taxon>Magnoliopsida</taxon>
        <taxon>Liliopsida</taxon>
        <taxon>Poales</taxon>
        <taxon>Poaceae</taxon>
        <taxon>BOP clade</taxon>
        <taxon>Oryzoideae</taxon>
        <taxon>Oryzeae</taxon>
        <taxon>Oryzinae</taxon>
        <taxon>Oryza</taxon>
    </lineage>
</organism>
<reference evidence="1" key="2">
    <citation type="submission" date="2018-05" db="EMBL/GenBank/DDBJ databases">
        <title>OmerRS3 (Oryza meridionalis Reference Sequence Version 3).</title>
        <authorList>
            <person name="Zhang J."/>
            <person name="Kudrna D."/>
            <person name="Lee S."/>
            <person name="Talag J."/>
            <person name="Welchert J."/>
            <person name="Wing R.A."/>
        </authorList>
    </citation>
    <scope>NUCLEOTIDE SEQUENCE [LARGE SCALE GENOMIC DNA]</scope>
    <source>
        <strain evidence="1">cv. OR44</strain>
    </source>
</reference>
<evidence type="ECO:0000313" key="2">
    <source>
        <dbReference type="Proteomes" id="UP000008021"/>
    </source>
</evidence>
<proteinExistence type="predicted"/>
<dbReference type="Proteomes" id="UP000008021">
    <property type="component" value="Chromosome 7"/>
</dbReference>
<dbReference type="EnsemblPlants" id="OMERI07G11520.1">
    <property type="protein sequence ID" value="OMERI07G11520.1"/>
    <property type="gene ID" value="OMERI07G11520"/>
</dbReference>
<dbReference type="HOGENOM" id="CLU_1858446_0_0_1"/>